<feature type="compositionally biased region" description="Polar residues" evidence="7">
    <location>
        <begin position="1"/>
        <end position="11"/>
    </location>
</feature>
<evidence type="ECO:0000256" key="5">
    <source>
        <dbReference type="ARBA" id="ARBA00023163"/>
    </source>
</evidence>
<feature type="region of interest" description="Disordered" evidence="7">
    <location>
        <begin position="99"/>
        <end position="127"/>
    </location>
</feature>
<name>A0ABR3WXJ8_9PEZI</name>
<keyword evidence="6" id="KW-0539">Nucleus</keyword>
<dbReference type="InterPro" id="IPR021858">
    <property type="entry name" value="Fun_TF"/>
</dbReference>
<proteinExistence type="predicted"/>
<dbReference type="InterPro" id="IPR001138">
    <property type="entry name" value="Zn2Cys6_DnaBD"/>
</dbReference>
<dbReference type="PANTHER" id="PTHR37534:SF41">
    <property type="entry name" value="SFGA"/>
    <property type="match status" value="1"/>
</dbReference>
<organism evidence="9 10">
    <name type="scientific">Phialemonium thermophilum</name>
    <dbReference type="NCBI Taxonomy" id="223376"/>
    <lineage>
        <taxon>Eukaryota</taxon>
        <taxon>Fungi</taxon>
        <taxon>Dikarya</taxon>
        <taxon>Ascomycota</taxon>
        <taxon>Pezizomycotina</taxon>
        <taxon>Sordariomycetes</taxon>
        <taxon>Sordariomycetidae</taxon>
        <taxon>Cephalothecales</taxon>
        <taxon>Cephalothecaceae</taxon>
        <taxon>Phialemonium</taxon>
    </lineage>
</organism>
<evidence type="ECO:0000256" key="7">
    <source>
        <dbReference type="SAM" id="MobiDB-lite"/>
    </source>
</evidence>
<sequence length="625" mass="68866">MFASLESQFPLNTPDRHTTTGLRPPSGRLRQRKWRSRVFTGCGNCRRRHVKCDEGTPTCGNCSRLALSCDYKPHNSGPGCPEKFSFKAIYTPEERRQHELLKKHRRRQASPDPRTVPTGGSDGCRTIVTSSSHTVDSPLTDDGSYSSVSTASRSHYIAPVDLDDLVCDPPDLSSPTYNLASSSAELYYSHFLTTVSRFLIIYDTPSNSNPYRMLPRLTDDRGLLRDAMVSLGALHLANLPITDPTAAIAHHRTAVDTYSSVVGRLRTNLADNTFSCELGSMATILLLCLFEKMRSVDSTWKFHLNGARQVFEIMYSPRCLVSADQPQAVGATDDANRNRQNPVASHRESGADPAIAFPMRRFLISLMAYLDVAAACATDEGTLVDGDYWETYGGGWEYNLGAPSFRPTAPTRADRELARIRSSWSRLMSIQAGISAFARMQNGSQGGRKLDAQQAGMLREGLEHRIAGWHDAAPELCVRVSELDSIPEDASETEVELLTGAACVYCYALACTIYLDRVATRKLGRAAESEEIAASAKRILMLCGNFADGLNRMAILWSVFTAGTAVVDDGDKAQVRQTLSALKVFGFQHVTRGLDILEYTWLQRTLFGAADYDAFQKLASDVLLP</sequence>
<keyword evidence="3" id="KW-0805">Transcription regulation</keyword>
<dbReference type="SUPFAM" id="SSF57701">
    <property type="entry name" value="Zn2/Cys6 DNA-binding domain"/>
    <property type="match status" value="1"/>
</dbReference>
<dbReference type="Proteomes" id="UP001586593">
    <property type="component" value="Unassembled WGS sequence"/>
</dbReference>
<protein>
    <recommendedName>
        <fullName evidence="8">Zn(2)-C6 fungal-type domain-containing protein</fullName>
    </recommendedName>
</protein>
<keyword evidence="5" id="KW-0804">Transcription</keyword>
<dbReference type="PROSITE" id="PS50048">
    <property type="entry name" value="ZN2_CY6_FUNGAL_2"/>
    <property type="match status" value="1"/>
</dbReference>
<dbReference type="Pfam" id="PF00172">
    <property type="entry name" value="Zn_clus"/>
    <property type="match status" value="1"/>
</dbReference>
<evidence type="ECO:0000256" key="1">
    <source>
        <dbReference type="ARBA" id="ARBA00004123"/>
    </source>
</evidence>
<comment type="subcellular location">
    <subcellularLocation>
        <location evidence="1">Nucleus</location>
    </subcellularLocation>
</comment>
<evidence type="ECO:0000256" key="4">
    <source>
        <dbReference type="ARBA" id="ARBA00023125"/>
    </source>
</evidence>
<evidence type="ECO:0000259" key="8">
    <source>
        <dbReference type="PROSITE" id="PS50048"/>
    </source>
</evidence>
<dbReference type="Pfam" id="PF11951">
    <property type="entry name" value="Fungal_trans_2"/>
    <property type="match status" value="1"/>
</dbReference>
<keyword evidence="4" id="KW-0238">DNA-binding</keyword>
<dbReference type="Gene3D" id="4.10.240.10">
    <property type="entry name" value="Zn(2)-C6 fungal-type DNA-binding domain"/>
    <property type="match status" value="1"/>
</dbReference>
<evidence type="ECO:0000313" key="10">
    <source>
        <dbReference type="Proteomes" id="UP001586593"/>
    </source>
</evidence>
<accession>A0ABR3WXJ8</accession>
<feature type="region of interest" description="Disordered" evidence="7">
    <location>
        <begin position="1"/>
        <end position="30"/>
    </location>
</feature>
<dbReference type="SMART" id="SM00066">
    <property type="entry name" value="GAL4"/>
    <property type="match status" value="1"/>
</dbReference>
<gene>
    <name evidence="9" type="ORF">VTK73DRAFT_3707</name>
</gene>
<evidence type="ECO:0000256" key="3">
    <source>
        <dbReference type="ARBA" id="ARBA00023015"/>
    </source>
</evidence>
<dbReference type="EMBL" id="JAZHXJ010000218">
    <property type="protein sequence ID" value="KAL1868413.1"/>
    <property type="molecule type" value="Genomic_DNA"/>
</dbReference>
<comment type="caution">
    <text evidence="9">The sequence shown here is derived from an EMBL/GenBank/DDBJ whole genome shotgun (WGS) entry which is preliminary data.</text>
</comment>
<dbReference type="PROSITE" id="PS00463">
    <property type="entry name" value="ZN2_CY6_FUNGAL_1"/>
    <property type="match status" value="1"/>
</dbReference>
<evidence type="ECO:0000256" key="2">
    <source>
        <dbReference type="ARBA" id="ARBA00022833"/>
    </source>
</evidence>
<keyword evidence="2" id="KW-0862">Zinc</keyword>
<feature type="domain" description="Zn(2)-C6 fungal-type" evidence="8">
    <location>
        <begin position="41"/>
        <end position="71"/>
    </location>
</feature>
<evidence type="ECO:0000256" key="6">
    <source>
        <dbReference type="ARBA" id="ARBA00023242"/>
    </source>
</evidence>
<evidence type="ECO:0000313" key="9">
    <source>
        <dbReference type="EMBL" id="KAL1868413.1"/>
    </source>
</evidence>
<dbReference type="CDD" id="cd00067">
    <property type="entry name" value="GAL4"/>
    <property type="match status" value="1"/>
</dbReference>
<reference evidence="9 10" key="1">
    <citation type="journal article" date="2024" name="Commun. Biol.">
        <title>Comparative genomic analysis of thermophilic fungi reveals convergent evolutionary adaptations and gene losses.</title>
        <authorList>
            <person name="Steindorff A.S."/>
            <person name="Aguilar-Pontes M.V."/>
            <person name="Robinson A.J."/>
            <person name="Andreopoulos B."/>
            <person name="LaButti K."/>
            <person name="Kuo A."/>
            <person name="Mondo S."/>
            <person name="Riley R."/>
            <person name="Otillar R."/>
            <person name="Haridas S."/>
            <person name="Lipzen A."/>
            <person name="Grimwood J."/>
            <person name="Schmutz J."/>
            <person name="Clum A."/>
            <person name="Reid I.D."/>
            <person name="Moisan M.C."/>
            <person name="Butler G."/>
            <person name="Nguyen T.T.M."/>
            <person name="Dewar K."/>
            <person name="Conant G."/>
            <person name="Drula E."/>
            <person name="Henrissat B."/>
            <person name="Hansel C."/>
            <person name="Singer S."/>
            <person name="Hutchinson M.I."/>
            <person name="de Vries R.P."/>
            <person name="Natvig D.O."/>
            <person name="Powell A.J."/>
            <person name="Tsang A."/>
            <person name="Grigoriev I.V."/>
        </authorList>
    </citation>
    <scope>NUCLEOTIDE SEQUENCE [LARGE SCALE GENOMIC DNA]</scope>
    <source>
        <strain evidence="9 10">ATCC 24622</strain>
    </source>
</reference>
<keyword evidence="10" id="KW-1185">Reference proteome</keyword>
<dbReference type="PANTHER" id="PTHR37534">
    <property type="entry name" value="TRANSCRIPTIONAL ACTIVATOR PROTEIN UGA3"/>
    <property type="match status" value="1"/>
</dbReference>
<dbReference type="InterPro" id="IPR036864">
    <property type="entry name" value="Zn2-C6_fun-type_DNA-bd_sf"/>
</dbReference>